<dbReference type="Proteomes" id="UP000250918">
    <property type="component" value="Unassembled WGS sequence"/>
</dbReference>
<dbReference type="InterPro" id="IPR041382">
    <property type="entry name" value="SH3_16"/>
</dbReference>
<organism evidence="6 7">
    <name type="scientific">candidate division GN15 bacterium</name>
    <dbReference type="NCBI Taxonomy" id="2072418"/>
    <lineage>
        <taxon>Bacteria</taxon>
        <taxon>candidate division GN15</taxon>
    </lineage>
</organism>
<dbReference type="Gene3D" id="2.30.30.40">
    <property type="entry name" value="SH3 Domains"/>
    <property type="match status" value="1"/>
</dbReference>
<protein>
    <recommendedName>
        <fullName evidence="5">NlpC/P60 domain-containing protein</fullName>
    </recommendedName>
</protein>
<dbReference type="PANTHER" id="PTHR47053:SF1">
    <property type="entry name" value="MUREIN DD-ENDOPEPTIDASE MEPH-RELATED"/>
    <property type="match status" value="1"/>
</dbReference>
<proteinExistence type="inferred from homology"/>
<dbReference type="GO" id="GO:0006508">
    <property type="term" value="P:proteolysis"/>
    <property type="evidence" value="ECO:0007669"/>
    <property type="project" value="UniProtKB-KW"/>
</dbReference>
<dbReference type="GO" id="GO:0008234">
    <property type="term" value="F:cysteine-type peptidase activity"/>
    <property type="evidence" value="ECO:0007669"/>
    <property type="project" value="UniProtKB-KW"/>
</dbReference>
<dbReference type="InterPro" id="IPR038765">
    <property type="entry name" value="Papain-like_cys_pep_sf"/>
</dbReference>
<dbReference type="InterPro" id="IPR051202">
    <property type="entry name" value="Peptidase_C40"/>
</dbReference>
<dbReference type="EMBL" id="PQAP01000006">
    <property type="protein sequence ID" value="PWB75965.1"/>
    <property type="molecule type" value="Genomic_DNA"/>
</dbReference>
<dbReference type="Gene3D" id="3.90.1720.10">
    <property type="entry name" value="endopeptidase domain like (from Nostoc punctiforme)"/>
    <property type="match status" value="1"/>
</dbReference>
<comment type="caution">
    <text evidence="6">The sequence shown here is derived from an EMBL/GenBank/DDBJ whole genome shotgun (WGS) entry which is preliminary data.</text>
</comment>
<evidence type="ECO:0000256" key="4">
    <source>
        <dbReference type="ARBA" id="ARBA00022807"/>
    </source>
</evidence>
<name>A0A855X624_9BACT</name>
<accession>A0A855X624</accession>
<dbReference type="InterPro" id="IPR000064">
    <property type="entry name" value="NLP_P60_dom"/>
</dbReference>
<feature type="domain" description="NlpC/P60" evidence="5">
    <location>
        <begin position="142"/>
        <end position="264"/>
    </location>
</feature>
<evidence type="ECO:0000259" key="5">
    <source>
        <dbReference type="PROSITE" id="PS51935"/>
    </source>
</evidence>
<keyword evidence="3" id="KW-0378">Hydrolase</keyword>
<reference evidence="6 7" key="1">
    <citation type="journal article" date="2018" name="ISME J.">
        <title>A methanotrophic archaeon couples anaerobic oxidation of methane to Fe(III) reduction.</title>
        <authorList>
            <person name="Cai C."/>
            <person name="Leu A.O."/>
            <person name="Xie G.J."/>
            <person name="Guo J."/>
            <person name="Feng Y."/>
            <person name="Zhao J.X."/>
            <person name="Tyson G.W."/>
            <person name="Yuan Z."/>
            <person name="Hu S."/>
        </authorList>
    </citation>
    <scope>NUCLEOTIDE SEQUENCE [LARGE SCALE GENOMIC DNA]</scope>
    <source>
        <strain evidence="6">FeB_12</strain>
    </source>
</reference>
<evidence type="ECO:0000313" key="7">
    <source>
        <dbReference type="Proteomes" id="UP000250918"/>
    </source>
</evidence>
<evidence type="ECO:0000256" key="3">
    <source>
        <dbReference type="ARBA" id="ARBA00022801"/>
    </source>
</evidence>
<sequence>MRFAFVATNLLDLWAEPRFNSERSSQLFFCELLTIHDEQQGYLLAKQADGYTGWVDKRHVVEIDESAYKAYSAGPKSVVKTPQSIILDAKRTKTPPHFLFYGTYVRAVRNSKEMVIVALPDGAKRTIKSSAITPVKSRTRDRVTGAMLVAEARRFLGVPYLWGGVSPAGFDCSGLVQTICRRFGLYVPRDTKDQLAAGTEVPRKQVKTGDLLFFKRHVGFAVDRDKIIHASVGGSGVRVNSLQPGLADYREDLDRDFNQARRLL</sequence>
<dbReference type="PANTHER" id="PTHR47053">
    <property type="entry name" value="MUREIN DD-ENDOPEPTIDASE MEPH-RELATED"/>
    <property type="match status" value="1"/>
</dbReference>
<dbReference type="PROSITE" id="PS51935">
    <property type="entry name" value="NLPC_P60"/>
    <property type="match status" value="1"/>
</dbReference>
<evidence type="ECO:0000256" key="1">
    <source>
        <dbReference type="ARBA" id="ARBA00007074"/>
    </source>
</evidence>
<keyword evidence="4" id="KW-0788">Thiol protease</keyword>
<dbReference type="Pfam" id="PF18348">
    <property type="entry name" value="SH3_16"/>
    <property type="match status" value="1"/>
</dbReference>
<gene>
    <name evidence="6" type="ORF">C3F09_01510</name>
</gene>
<dbReference type="AlphaFoldDB" id="A0A855X624"/>
<dbReference type="Pfam" id="PF00877">
    <property type="entry name" value="NLPC_P60"/>
    <property type="match status" value="1"/>
</dbReference>
<dbReference type="SUPFAM" id="SSF54001">
    <property type="entry name" value="Cysteine proteinases"/>
    <property type="match status" value="1"/>
</dbReference>
<comment type="similarity">
    <text evidence="1">Belongs to the peptidase C40 family.</text>
</comment>
<evidence type="ECO:0000256" key="2">
    <source>
        <dbReference type="ARBA" id="ARBA00022670"/>
    </source>
</evidence>
<keyword evidence="2" id="KW-0645">Protease</keyword>
<evidence type="ECO:0000313" key="6">
    <source>
        <dbReference type="EMBL" id="PWB75965.1"/>
    </source>
</evidence>